<dbReference type="RefSeq" id="XP_040669613.1">
    <property type="nucleotide sequence ID" value="XM_040817672.1"/>
</dbReference>
<evidence type="ECO:0000313" key="3">
    <source>
        <dbReference type="Proteomes" id="UP000184073"/>
    </source>
</evidence>
<dbReference type="GeneID" id="63733183"/>
<dbReference type="STRING" id="1036611.A0A1L9PQR8"/>
<gene>
    <name evidence="2" type="ORF">ASPVEDRAFT_85275</name>
</gene>
<feature type="chain" id="PRO_5012679607" evidence="1">
    <location>
        <begin position="19"/>
        <end position="269"/>
    </location>
</feature>
<keyword evidence="1" id="KW-0732">Signal</keyword>
<dbReference type="VEuPathDB" id="FungiDB:ASPVEDRAFT_85275"/>
<proteinExistence type="predicted"/>
<dbReference type="AlphaFoldDB" id="A0A1L9PQR8"/>
<evidence type="ECO:0000256" key="1">
    <source>
        <dbReference type="SAM" id="SignalP"/>
    </source>
</evidence>
<protein>
    <submittedName>
        <fullName evidence="2">Uncharacterized protein</fullName>
    </submittedName>
</protein>
<sequence>MKLPTVLLFLLCAANAAAYSIAGAYERVMYWHAYQLDQQGDGPKLIAKNCAKEEGKGKPCNFKQFLTYIAVEREKPNARALPETLNAHRINADTAAEIIYNGHVTGQYTIPHVYQNIYHPPALFGKVTELIGEKTAGQNVRDYPLNEIMTARKRIETMRVANAIRQAGDHLRRTFDPDNVPHEESDDRRPLVTQGLVTETREQVSQGNNLQYNAVDLQAAGQRIHATTPSFNLKYELRKYNAIPESNNHRANIEAIKQAKQIIMRKCVK</sequence>
<keyword evidence="3" id="KW-1185">Reference proteome</keyword>
<dbReference type="Proteomes" id="UP000184073">
    <property type="component" value="Unassembled WGS sequence"/>
</dbReference>
<name>A0A1L9PQR8_ASPVE</name>
<evidence type="ECO:0000313" key="2">
    <source>
        <dbReference type="EMBL" id="OJJ03851.1"/>
    </source>
</evidence>
<feature type="signal peptide" evidence="1">
    <location>
        <begin position="1"/>
        <end position="18"/>
    </location>
</feature>
<dbReference type="EMBL" id="KV878131">
    <property type="protein sequence ID" value="OJJ03851.1"/>
    <property type="molecule type" value="Genomic_DNA"/>
</dbReference>
<accession>A0A1L9PQR8</accession>
<reference evidence="3" key="1">
    <citation type="journal article" date="2017" name="Genome Biol.">
        <title>Comparative genomics reveals high biological diversity and specific adaptations in the industrially and medically important fungal genus Aspergillus.</title>
        <authorList>
            <person name="de Vries R.P."/>
            <person name="Riley R."/>
            <person name="Wiebenga A."/>
            <person name="Aguilar-Osorio G."/>
            <person name="Amillis S."/>
            <person name="Uchima C.A."/>
            <person name="Anderluh G."/>
            <person name="Asadollahi M."/>
            <person name="Askin M."/>
            <person name="Barry K."/>
            <person name="Battaglia E."/>
            <person name="Bayram O."/>
            <person name="Benocci T."/>
            <person name="Braus-Stromeyer S.A."/>
            <person name="Caldana C."/>
            <person name="Canovas D."/>
            <person name="Cerqueira G.C."/>
            <person name="Chen F."/>
            <person name="Chen W."/>
            <person name="Choi C."/>
            <person name="Clum A."/>
            <person name="Dos Santos R.A."/>
            <person name="Damasio A.R."/>
            <person name="Diallinas G."/>
            <person name="Emri T."/>
            <person name="Fekete E."/>
            <person name="Flipphi M."/>
            <person name="Freyberg S."/>
            <person name="Gallo A."/>
            <person name="Gournas C."/>
            <person name="Habgood R."/>
            <person name="Hainaut M."/>
            <person name="Harispe M.L."/>
            <person name="Henrissat B."/>
            <person name="Hilden K.S."/>
            <person name="Hope R."/>
            <person name="Hossain A."/>
            <person name="Karabika E."/>
            <person name="Karaffa L."/>
            <person name="Karanyi Z."/>
            <person name="Krasevec N."/>
            <person name="Kuo A."/>
            <person name="Kusch H."/>
            <person name="LaButti K."/>
            <person name="Lagendijk E.L."/>
            <person name="Lapidus A."/>
            <person name="Levasseur A."/>
            <person name="Lindquist E."/>
            <person name="Lipzen A."/>
            <person name="Logrieco A.F."/>
            <person name="MacCabe A."/>
            <person name="Maekelae M.R."/>
            <person name="Malavazi I."/>
            <person name="Melin P."/>
            <person name="Meyer V."/>
            <person name="Mielnichuk N."/>
            <person name="Miskei M."/>
            <person name="Molnar A.P."/>
            <person name="Mule G."/>
            <person name="Ngan C.Y."/>
            <person name="Orejas M."/>
            <person name="Orosz E."/>
            <person name="Ouedraogo J.P."/>
            <person name="Overkamp K.M."/>
            <person name="Park H.-S."/>
            <person name="Perrone G."/>
            <person name="Piumi F."/>
            <person name="Punt P.J."/>
            <person name="Ram A.F."/>
            <person name="Ramon A."/>
            <person name="Rauscher S."/>
            <person name="Record E."/>
            <person name="Riano-Pachon D.M."/>
            <person name="Robert V."/>
            <person name="Roehrig J."/>
            <person name="Ruller R."/>
            <person name="Salamov A."/>
            <person name="Salih N.S."/>
            <person name="Samson R.A."/>
            <person name="Sandor E."/>
            <person name="Sanguinetti M."/>
            <person name="Schuetze T."/>
            <person name="Sepcic K."/>
            <person name="Shelest E."/>
            <person name="Sherlock G."/>
            <person name="Sophianopoulou V."/>
            <person name="Squina F.M."/>
            <person name="Sun H."/>
            <person name="Susca A."/>
            <person name="Todd R.B."/>
            <person name="Tsang A."/>
            <person name="Unkles S.E."/>
            <person name="van de Wiele N."/>
            <person name="van Rossen-Uffink D."/>
            <person name="Oliveira J.V."/>
            <person name="Vesth T.C."/>
            <person name="Visser J."/>
            <person name="Yu J.-H."/>
            <person name="Zhou M."/>
            <person name="Andersen M.R."/>
            <person name="Archer D.B."/>
            <person name="Baker S.E."/>
            <person name="Benoit I."/>
            <person name="Brakhage A.A."/>
            <person name="Braus G.H."/>
            <person name="Fischer R."/>
            <person name="Frisvad J.C."/>
            <person name="Goldman G.H."/>
            <person name="Houbraken J."/>
            <person name="Oakley B."/>
            <person name="Pocsi I."/>
            <person name="Scazzocchio C."/>
            <person name="Seiboth B."/>
            <person name="vanKuyk P.A."/>
            <person name="Wortman J."/>
            <person name="Dyer P.S."/>
            <person name="Grigoriev I.V."/>
        </authorList>
    </citation>
    <scope>NUCLEOTIDE SEQUENCE [LARGE SCALE GENOMIC DNA]</scope>
    <source>
        <strain evidence="3">CBS 583.65</strain>
    </source>
</reference>
<dbReference type="OrthoDB" id="4295718at2759"/>
<organism evidence="2 3">
    <name type="scientific">Aspergillus versicolor CBS 583.65</name>
    <dbReference type="NCBI Taxonomy" id="1036611"/>
    <lineage>
        <taxon>Eukaryota</taxon>
        <taxon>Fungi</taxon>
        <taxon>Dikarya</taxon>
        <taxon>Ascomycota</taxon>
        <taxon>Pezizomycotina</taxon>
        <taxon>Eurotiomycetes</taxon>
        <taxon>Eurotiomycetidae</taxon>
        <taxon>Eurotiales</taxon>
        <taxon>Aspergillaceae</taxon>
        <taxon>Aspergillus</taxon>
        <taxon>Aspergillus subgen. Nidulantes</taxon>
    </lineage>
</organism>